<keyword evidence="2" id="KW-1185">Reference proteome</keyword>
<dbReference type="Proteomes" id="UP001054945">
    <property type="component" value="Unassembled WGS sequence"/>
</dbReference>
<dbReference type="AlphaFoldDB" id="A0AAV4VK52"/>
<dbReference type="EMBL" id="BPLR01014673">
    <property type="protein sequence ID" value="GIY70478.1"/>
    <property type="molecule type" value="Genomic_DNA"/>
</dbReference>
<gene>
    <name evidence="1" type="ORF">CEXT_47401</name>
</gene>
<sequence>MEVFLLDGQRHFMTFFISFPIRRDKSDLMGPLRKESEEFVPPQGSNGRISHGLRIYRAHARHRHRSVRFAFSCQILNQHSLTKRDIQTLTMEKPNPGIMISMDVISFDTVNDWPPLCGKGTTENREWNFRKGLLRLAAYLNDALCFLQLMRN</sequence>
<comment type="caution">
    <text evidence="1">The sequence shown here is derived from an EMBL/GenBank/DDBJ whole genome shotgun (WGS) entry which is preliminary data.</text>
</comment>
<reference evidence="1 2" key="1">
    <citation type="submission" date="2021-06" db="EMBL/GenBank/DDBJ databases">
        <title>Caerostris extrusa draft genome.</title>
        <authorList>
            <person name="Kono N."/>
            <person name="Arakawa K."/>
        </authorList>
    </citation>
    <scope>NUCLEOTIDE SEQUENCE [LARGE SCALE GENOMIC DNA]</scope>
</reference>
<proteinExistence type="predicted"/>
<name>A0AAV4VK52_CAEEX</name>
<accession>A0AAV4VK52</accession>
<organism evidence="1 2">
    <name type="scientific">Caerostris extrusa</name>
    <name type="common">Bark spider</name>
    <name type="synonym">Caerostris bankana</name>
    <dbReference type="NCBI Taxonomy" id="172846"/>
    <lineage>
        <taxon>Eukaryota</taxon>
        <taxon>Metazoa</taxon>
        <taxon>Ecdysozoa</taxon>
        <taxon>Arthropoda</taxon>
        <taxon>Chelicerata</taxon>
        <taxon>Arachnida</taxon>
        <taxon>Araneae</taxon>
        <taxon>Araneomorphae</taxon>
        <taxon>Entelegynae</taxon>
        <taxon>Araneoidea</taxon>
        <taxon>Araneidae</taxon>
        <taxon>Caerostris</taxon>
    </lineage>
</organism>
<evidence type="ECO:0000313" key="2">
    <source>
        <dbReference type="Proteomes" id="UP001054945"/>
    </source>
</evidence>
<protein>
    <submittedName>
        <fullName evidence="1">Uncharacterized protein</fullName>
    </submittedName>
</protein>
<evidence type="ECO:0000313" key="1">
    <source>
        <dbReference type="EMBL" id="GIY70478.1"/>
    </source>
</evidence>